<feature type="compositionally biased region" description="Polar residues" evidence="1">
    <location>
        <begin position="370"/>
        <end position="383"/>
    </location>
</feature>
<feature type="compositionally biased region" description="Low complexity" evidence="1">
    <location>
        <begin position="396"/>
        <end position="408"/>
    </location>
</feature>
<protein>
    <submittedName>
        <fullName evidence="2">Uncharacterized protein</fullName>
    </submittedName>
</protein>
<name>A0A9P5N4R7_9AGAM</name>
<dbReference type="OrthoDB" id="3168445at2759"/>
<feature type="region of interest" description="Disordered" evidence="1">
    <location>
        <begin position="255"/>
        <end position="300"/>
    </location>
</feature>
<dbReference type="AlphaFoldDB" id="A0A9P5N4R7"/>
<evidence type="ECO:0000313" key="2">
    <source>
        <dbReference type="EMBL" id="KAF8486191.1"/>
    </source>
</evidence>
<proteinExistence type="predicted"/>
<accession>A0A9P5N4R7</accession>
<comment type="caution">
    <text evidence="2">The sequence shown here is derived from an EMBL/GenBank/DDBJ whole genome shotgun (WGS) entry which is preliminary data.</text>
</comment>
<gene>
    <name evidence="2" type="ORF">DFH94DRAFT_711335</name>
</gene>
<feature type="compositionally biased region" description="Polar residues" evidence="1">
    <location>
        <begin position="256"/>
        <end position="280"/>
    </location>
</feature>
<evidence type="ECO:0000256" key="1">
    <source>
        <dbReference type="SAM" id="MobiDB-lite"/>
    </source>
</evidence>
<keyword evidence="3" id="KW-1185">Reference proteome</keyword>
<dbReference type="Proteomes" id="UP000759537">
    <property type="component" value="Unassembled WGS sequence"/>
</dbReference>
<reference evidence="2" key="2">
    <citation type="journal article" date="2020" name="Nat. Commun.">
        <title>Large-scale genome sequencing of mycorrhizal fungi provides insights into the early evolution of symbiotic traits.</title>
        <authorList>
            <person name="Miyauchi S."/>
            <person name="Kiss E."/>
            <person name="Kuo A."/>
            <person name="Drula E."/>
            <person name="Kohler A."/>
            <person name="Sanchez-Garcia M."/>
            <person name="Morin E."/>
            <person name="Andreopoulos B."/>
            <person name="Barry K.W."/>
            <person name="Bonito G."/>
            <person name="Buee M."/>
            <person name="Carver A."/>
            <person name="Chen C."/>
            <person name="Cichocki N."/>
            <person name="Clum A."/>
            <person name="Culley D."/>
            <person name="Crous P.W."/>
            <person name="Fauchery L."/>
            <person name="Girlanda M."/>
            <person name="Hayes R.D."/>
            <person name="Keri Z."/>
            <person name="LaButti K."/>
            <person name="Lipzen A."/>
            <person name="Lombard V."/>
            <person name="Magnuson J."/>
            <person name="Maillard F."/>
            <person name="Murat C."/>
            <person name="Nolan M."/>
            <person name="Ohm R.A."/>
            <person name="Pangilinan J."/>
            <person name="Pereira M.F."/>
            <person name="Perotto S."/>
            <person name="Peter M."/>
            <person name="Pfister S."/>
            <person name="Riley R."/>
            <person name="Sitrit Y."/>
            <person name="Stielow J.B."/>
            <person name="Szollosi G."/>
            <person name="Zifcakova L."/>
            <person name="Stursova M."/>
            <person name="Spatafora J.W."/>
            <person name="Tedersoo L."/>
            <person name="Vaario L.M."/>
            <person name="Yamada A."/>
            <person name="Yan M."/>
            <person name="Wang P."/>
            <person name="Xu J."/>
            <person name="Bruns T."/>
            <person name="Baldrian P."/>
            <person name="Vilgalys R."/>
            <person name="Dunand C."/>
            <person name="Henrissat B."/>
            <person name="Grigoriev I.V."/>
            <person name="Hibbett D."/>
            <person name="Nagy L.G."/>
            <person name="Martin F.M."/>
        </authorList>
    </citation>
    <scope>NUCLEOTIDE SEQUENCE</scope>
    <source>
        <strain evidence="2">Prilba</strain>
    </source>
</reference>
<feature type="region of interest" description="Disordered" evidence="1">
    <location>
        <begin position="57"/>
        <end position="127"/>
    </location>
</feature>
<evidence type="ECO:0000313" key="3">
    <source>
        <dbReference type="Proteomes" id="UP000759537"/>
    </source>
</evidence>
<feature type="compositionally biased region" description="Polar residues" evidence="1">
    <location>
        <begin position="457"/>
        <end position="470"/>
    </location>
</feature>
<organism evidence="2 3">
    <name type="scientific">Russula ochroleuca</name>
    <dbReference type="NCBI Taxonomy" id="152965"/>
    <lineage>
        <taxon>Eukaryota</taxon>
        <taxon>Fungi</taxon>
        <taxon>Dikarya</taxon>
        <taxon>Basidiomycota</taxon>
        <taxon>Agaricomycotina</taxon>
        <taxon>Agaricomycetes</taxon>
        <taxon>Russulales</taxon>
        <taxon>Russulaceae</taxon>
        <taxon>Russula</taxon>
    </lineage>
</organism>
<feature type="region of interest" description="Disordered" evidence="1">
    <location>
        <begin position="370"/>
        <end position="408"/>
    </location>
</feature>
<dbReference type="EMBL" id="WHVB01000002">
    <property type="protein sequence ID" value="KAF8486191.1"/>
    <property type="molecule type" value="Genomic_DNA"/>
</dbReference>
<feature type="region of interest" description="Disordered" evidence="1">
    <location>
        <begin position="457"/>
        <end position="492"/>
    </location>
</feature>
<reference evidence="2" key="1">
    <citation type="submission" date="2019-10" db="EMBL/GenBank/DDBJ databases">
        <authorList>
            <consortium name="DOE Joint Genome Institute"/>
            <person name="Kuo A."/>
            <person name="Miyauchi S."/>
            <person name="Kiss E."/>
            <person name="Drula E."/>
            <person name="Kohler A."/>
            <person name="Sanchez-Garcia M."/>
            <person name="Andreopoulos B."/>
            <person name="Barry K.W."/>
            <person name="Bonito G."/>
            <person name="Buee M."/>
            <person name="Carver A."/>
            <person name="Chen C."/>
            <person name="Cichocki N."/>
            <person name="Clum A."/>
            <person name="Culley D."/>
            <person name="Crous P.W."/>
            <person name="Fauchery L."/>
            <person name="Girlanda M."/>
            <person name="Hayes R."/>
            <person name="Keri Z."/>
            <person name="LaButti K."/>
            <person name="Lipzen A."/>
            <person name="Lombard V."/>
            <person name="Magnuson J."/>
            <person name="Maillard F."/>
            <person name="Morin E."/>
            <person name="Murat C."/>
            <person name="Nolan M."/>
            <person name="Ohm R."/>
            <person name="Pangilinan J."/>
            <person name="Pereira M."/>
            <person name="Perotto S."/>
            <person name="Peter M."/>
            <person name="Riley R."/>
            <person name="Sitrit Y."/>
            <person name="Stielow B."/>
            <person name="Szollosi G."/>
            <person name="Zifcakova L."/>
            <person name="Stursova M."/>
            <person name="Spatafora J.W."/>
            <person name="Tedersoo L."/>
            <person name="Vaario L.-M."/>
            <person name="Yamada A."/>
            <person name="Yan M."/>
            <person name="Wang P."/>
            <person name="Xu J."/>
            <person name="Bruns T."/>
            <person name="Baldrian P."/>
            <person name="Vilgalys R."/>
            <person name="Henrissat B."/>
            <person name="Grigoriev I.V."/>
            <person name="Hibbett D."/>
            <person name="Nagy L.G."/>
            <person name="Martin F.M."/>
        </authorList>
    </citation>
    <scope>NUCLEOTIDE SEQUENCE</scope>
    <source>
        <strain evidence="2">Prilba</strain>
    </source>
</reference>
<feature type="compositionally biased region" description="Polar residues" evidence="1">
    <location>
        <begin position="85"/>
        <end position="119"/>
    </location>
</feature>
<sequence length="644" mass="69360">MHHFITWAGLGHKNKQQKSTVRYGTIPAQPKAECEGKGDAVATDVACCLVDLGSADVSRRSTSGSEDGPTGEDDVNTGRPASRLSIHSVSPSHDPVSQNARVDIPNRSSVTLTEQSPASLSRPRRSKSIFTTWSKSIRSRVRTPLPPRHIPNKPAVPARTQHNLCQTPYRPQAVPVVLSNDPVSRERRESALRARGLLPPRRPRDLSAIEADVDRRIDALRNFESPFSGPDNGHSDANEIAQSWRLRNSIWLSDILPSSDTPRNPMTEDASPTDTSSHPEGSSEPPTLGADPSASVSPLSNSESLSLGFLTYSHEAASSRGSISHQDSRLSRAASLRSTDQEGLVLPSFNLEDLTIESLTRGISEDLTTDFAQSTPNLPTPSETPCVAGSHVAETPEVSAPSRRSVSPPLQLEDLQPMCSLDQLPSEPHDVAVQTKLTIPASAPLYLLSTTSDTFLASPTTPTLSQSVCYSSSETEDSSAATDNGEHNDSSVLPVIKNGEGTLLFPETIVEGSEHDDDIDPFHSPPSPSLLTVIPRTPEDGLAATPQRAHHTLLSRLRSTRSTLGSTPSLALSKSTSMVNLRRKMSLFGQTRPSSTVLHLDATPRSPPPSPLLVQIYDQTALSAEASRIIDDEARRLSELAFMA</sequence>